<dbReference type="Proteomes" id="UP000024547">
    <property type="component" value="Unassembled WGS sequence"/>
</dbReference>
<dbReference type="InterPro" id="IPR002470">
    <property type="entry name" value="Peptidase_S9A"/>
</dbReference>
<dbReference type="PATRIC" id="fig|1280948.3.peg.884"/>
<evidence type="ECO:0000256" key="4">
    <source>
        <dbReference type="SAM" id="SignalP"/>
    </source>
</evidence>
<dbReference type="Gene3D" id="2.130.10.120">
    <property type="entry name" value="Prolyl oligopeptidase, N-terminal domain"/>
    <property type="match status" value="1"/>
</dbReference>
<dbReference type="PANTHER" id="PTHR42881">
    <property type="entry name" value="PROLYL ENDOPEPTIDASE"/>
    <property type="match status" value="1"/>
</dbReference>
<reference evidence="7 8" key="1">
    <citation type="journal article" date="2014" name="Antonie Van Leeuwenhoek">
        <title>Hyphomonas beringensis sp. nov. and Hyphomonas chukchiensis sp. nov., isolated from surface seawater of the Bering Sea and Chukchi Sea.</title>
        <authorList>
            <person name="Li C."/>
            <person name="Lai Q."/>
            <person name="Li G."/>
            <person name="Dong C."/>
            <person name="Wang J."/>
            <person name="Liao Y."/>
            <person name="Shao Z."/>
        </authorList>
    </citation>
    <scope>NUCLEOTIDE SEQUENCE [LARGE SCALE GENOMIC DNA]</scope>
    <source>
        <strain evidence="7 8">22II1-22F38</strain>
    </source>
</reference>
<dbReference type="Pfam" id="PF02897">
    <property type="entry name" value="Peptidase_S9_N"/>
    <property type="match status" value="1"/>
</dbReference>
<gene>
    <name evidence="7" type="ORF">HY36_13230</name>
</gene>
<evidence type="ECO:0008006" key="9">
    <source>
        <dbReference type="Google" id="ProtNLM"/>
    </source>
</evidence>
<dbReference type="PRINTS" id="PR00862">
    <property type="entry name" value="PROLIGOPTASE"/>
</dbReference>
<keyword evidence="2" id="KW-0378">Hydrolase</keyword>
<protein>
    <recommendedName>
        <fullName evidence="9">S9 family peptidase</fullName>
    </recommendedName>
</protein>
<comment type="caution">
    <text evidence="7">The sequence shown here is derived from an EMBL/GenBank/DDBJ whole genome shotgun (WGS) entry which is preliminary data.</text>
</comment>
<organism evidence="7 8">
    <name type="scientific">Hyphomonas atlantica</name>
    <dbReference type="NCBI Taxonomy" id="1280948"/>
    <lineage>
        <taxon>Bacteria</taxon>
        <taxon>Pseudomonadati</taxon>
        <taxon>Pseudomonadota</taxon>
        <taxon>Alphaproteobacteria</taxon>
        <taxon>Hyphomonadales</taxon>
        <taxon>Hyphomonadaceae</taxon>
        <taxon>Hyphomonas</taxon>
    </lineage>
</organism>
<dbReference type="InterPro" id="IPR001375">
    <property type="entry name" value="Peptidase_S9_cat"/>
</dbReference>
<dbReference type="eggNOG" id="COG1505">
    <property type="taxonomic scope" value="Bacteria"/>
</dbReference>
<name>A0A059EA23_9PROT</name>
<evidence type="ECO:0000256" key="3">
    <source>
        <dbReference type="ARBA" id="ARBA00022825"/>
    </source>
</evidence>
<evidence type="ECO:0000259" key="6">
    <source>
        <dbReference type="Pfam" id="PF02897"/>
    </source>
</evidence>
<keyword evidence="4" id="KW-0732">Signal</keyword>
<sequence length="731" mass="80205">MFGDIMRTYLAAISILAFAACETQTPSETSLADSTPSSQASEAAAQDPYLWMEEVEGEEALAWVTQQNDRSLATLEADPAYAENEAAAIEALTSAERIPYGSIRDGMVYNFWQDDTNVRGLWRRTTLDSYASDAPDWETVLDFDKLAEEEDKNWVFKGADCFRPKGSDEGYKCMVSLSNGGKDAIIRREFDLTTKTFIEDGFVTPEAKQGGAWAGPDTLLIATDWGEGTLTDSGYPFIVKRWQRGTDLDTAEELIRGETDDVGVWPMTLQLEDGRVLQGASQADTFFTTRYWWFPENESDPVQIPVPAKASLYGVYQGQLLVTLQEDWAPEGQEATFKSGDLVAFDLDAFLESRALPPVSLVFHPSETQALEGVSVAKGALLLGVSDTAVGKVMRAEAGADGWTLSAVELPGAGQASIAFASDEEETVFINYEDFLTPDSLLSYNATTGDVVTLKSLPPKFDASDLKVTQHFATSKDGTKVPYFLVSKKDMPLDGSTPTLLYAYGGFQVSMNPSYSPVAGRLWLEKGGAYVLANIRGGGEFGPAWHQAGLKQNRQRIYDDFISVGEDLVARGVTSPEHLGIMGGSNGGLLMGVMLNQRPDLWNAVVVQVPLLDMMRYHLLLAGASWVDEYGSPDIPEERAFLETISPYQNFDASKDYPVPFFVTSTKDDRVHPGHARKMAAKFEAAGLPFFYYENIDGGHSAAANQKARAKRSALEFTYLARQLFDSEESQ</sequence>
<accession>A0A059EA23</accession>
<dbReference type="SUPFAM" id="SSF53474">
    <property type="entry name" value="alpha/beta-Hydrolases"/>
    <property type="match status" value="1"/>
</dbReference>
<keyword evidence="8" id="KW-1185">Reference proteome</keyword>
<keyword evidence="3" id="KW-0720">Serine protease</keyword>
<keyword evidence="1" id="KW-0645">Protease</keyword>
<dbReference type="GO" id="GO:0070012">
    <property type="term" value="F:oligopeptidase activity"/>
    <property type="evidence" value="ECO:0007669"/>
    <property type="project" value="TreeGrafter"/>
</dbReference>
<dbReference type="SUPFAM" id="SSF50993">
    <property type="entry name" value="Peptidase/esterase 'gauge' domain"/>
    <property type="match status" value="1"/>
</dbReference>
<dbReference type="InterPro" id="IPR023302">
    <property type="entry name" value="Pept_S9A_N"/>
</dbReference>
<dbReference type="PANTHER" id="PTHR42881:SF13">
    <property type="entry name" value="PROLYL ENDOPEPTIDASE"/>
    <property type="match status" value="1"/>
</dbReference>
<dbReference type="PROSITE" id="PS51257">
    <property type="entry name" value="PROKAR_LIPOPROTEIN"/>
    <property type="match status" value="1"/>
</dbReference>
<evidence type="ECO:0000313" key="7">
    <source>
        <dbReference type="EMBL" id="KCZ64551.1"/>
    </source>
</evidence>
<dbReference type="InterPro" id="IPR029058">
    <property type="entry name" value="AB_hydrolase_fold"/>
</dbReference>
<dbReference type="EMBL" id="AWFH01000003">
    <property type="protein sequence ID" value="KCZ64551.1"/>
    <property type="molecule type" value="Genomic_DNA"/>
</dbReference>
<evidence type="ECO:0000256" key="2">
    <source>
        <dbReference type="ARBA" id="ARBA00022801"/>
    </source>
</evidence>
<evidence type="ECO:0000259" key="5">
    <source>
        <dbReference type="Pfam" id="PF00326"/>
    </source>
</evidence>
<feature type="domain" description="Peptidase S9 prolyl oligopeptidase catalytic" evidence="5">
    <location>
        <begin position="523"/>
        <end position="724"/>
    </location>
</feature>
<evidence type="ECO:0000313" key="8">
    <source>
        <dbReference type="Proteomes" id="UP000024547"/>
    </source>
</evidence>
<dbReference type="AlphaFoldDB" id="A0A059EA23"/>
<dbReference type="Pfam" id="PF00326">
    <property type="entry name" value="Peptidase_S9"/>
    <property type="match status" value="1"/>
</dbReference>
<dbReference type="GO" id="GO:0005829">
    <property type="term" value="C:cytosol"/>
    <property type="evidence" value="ECO:0007669"/>
    <property type="project" value="TreeGrafter"/>
</dbReference>
<feature type="domain" description="Peptidase S9A N-terminal" evidence="6">
    <location>
        <begin position="41"/>
        <end position="455"/>
    </location>
</feature>
<feature type="chain" id="PRO_5001571155" description="S9 family peptidase" evidence="4">
    <location>
        <begin position="20"/>
        <end position="731"/>
    </location>
</feature>
<feature type="signal peptide" evidence="4">
    <location>
        <begin position="1"/>
        <end position="19"/>
    </location>
</feature>
<dbReference type="InterPro" id="IPR051167">
    <property type="entry name" value="Prolyl_oligopep/macrocyclase"/>
</dbReference>
<evidence type="ECO:0000256" key="1">
    <source>
        <dbReference type="ARBA" id="ARBA00022670"/>
    </source>
</evidence>
<dbReference type="GO" id="GO:0004252">
    <property type="term" value="F:serine-type endopeptidase activity"/>
    <property type="evidence" value="ECO:0007669"/>
    <property type="project" value="InterPro"/>
</dbReference>
<proteinExistence type="predicted"/>
<dbReference type="Gene3D" id="3.40.50.1820">
    <property type="entry name" value="alpha/beta hydrolase"/>
    <property type="match status" value="1"/>
</dbReference>
<dbReference type="GO" id="GO:0006508">
    <property type="term" value="P:proteolysis"/>
    <property type="evidence" value="ECO:0007669"/>
    <property type="project" value="UniProtKB-KW"/>
</dbReference>
<dbReference type="STRING" id="1280948.HY36_13230"/>